<evidence type="ECO:0000313" key="2">
    <source>
        <dbReference type="EMBL" id="TWD79388.1"/>
    </source>
</evidence>
<organism evidence="2 3">
    <name type="scientific">Kribbella amoyensis</name>
    <dbReference type="NCBI Taxonomy" id="996641"/>
    <lineage>
        <taxon>Bacteria</taxon>
        <taxon>Bacillati</taxon>
        <taxon>Actinomycetota</taxon>
        <taxon>Actinomycetes</taxon>
        <taxon>Propionibacteriales</taxon>
        <taxon>Kribbellaceae</taxon>
        <taxon>Kribbella</taxon>
    </lineage>
</organism>
<dbReference type="OrthoDB" id="9802846at2"/>
<accession>A0A561BKI6</accession>
<feature type="domain" description="IraD/Gp25-like" evidence="1">
    <location>
        <begin position="25"/>
        <end position="111"/>
    </location>
</feature>
<keyword evidence="3" id="KW-1185">Reference proteome</keyword>
<dbReference type="RefSeq" id="WP_145802483.1">
    <property type="nucleotide sequence ID" value="NZ_VIVK01000001.1"/>
</dbReference>
<sequence length="135" mass="14335">MTIDAVAGLGFPLGSGAGPFAVARGTDKLEQSMRLVLLTYPGERVMRPDFGCRLRDFVFDAVTPATGIQLADEVRGALEAWEPRAEVDQVDVVPDPAVDGLVHLVVGYRPRGESAARELVVAFQTDRSGPAEGVG</sequence>
<evidence type="ECO:0000313" key="3">
    <source>
        <dbReference type="Proteomes" id="UP000318380"/>
    </source>
</evidence>
<dbReference type="SUPFAM" id="SSF160719">
    <property type="entry name" value="gpW/gp25-like"/>
    <property type="match status" value="1"/>
</dbReference>
<dbReference type="AlphaFoldDB" id="A0A561BKI6"/>
<evidence type="ECO:0000259" key="1">
    <source>
        <dbReference type="Pfam" id="PF04965"/>
    </source>
</evidence>
<dbReference type="Pfam" id="PF04965">
    <property type="entry name" value="GPW_gp25"/>
    <property type="match status" value="1"/>
</dbReference>
<proteinExistence type="predicted"/>
<dbReference type="Gene3D" id="3.10.450.40">
    <property type="match status" value="1"/>
</dbReference>
<gene>
    <name evidence="2" type="ORF">FB561_0446</name>
</gene>
<dbReference type="InterPro" id="IPR007048">
    <property type="entry name" value="IraD/Gp25-like"/>
</dbReference>
<comment type="caution">
    <text evidence="2">The sequence shown here is derived from an EMBL/GenBank/DDBJ whole genome shotgun (WGS) entry which is preliminary data.</text>
</comment>
<dbReference type="EMBL" id="VIVK01000001">
    <property type="protein sequence ID" value="TWD79388.1"/>
    <property type="molecule type" value="Genomic_DNA"/>
</dbReference>
<dbReference type="Proteomes" id="UP000318380">
    <property type="component" value="Unassembled WGS sequence"/>
</dbReference>
<protein>
    <recommendedName>
        <fullName evidence="1">IraD/Gp25-like domain-containing protein</fullName>
    </recommendedName>
</protein>
<name>A0A561BKI6_9ACTN</name>
<reference evidence="2 3" key="1">
    <citation type="submission" date="2019-06" db="EMBL/GenBank/DDBJ databases">
        <title>Sequencing the genomes of 1000 actinobacteria strains.</title>
        <authorList>
            <person name="Klenk H.-P."/>
        </authorList>
    </citation>
    <scope>NUCLEOTIDE SEQUENCE [LARGE SCALE GENOMIC DNA]</scope>
    <source>
        <strain evidence="2 3">DSM 24683</strain>
    </source>
</reference>